<protein>
    <submittedName>
        <fullName evidence="2">Uncharacterized protein</fullName>
    </submittedName>
</protein>
<dbReference type="OrthoDB" id="19923at2759"/>
<name>A0A835PDK0_VANPL</name>
<accession>A0A835PDK0</accession>
<dbReference type="Proteomes" id="UP000636800">
    <property type="component" value="Unassembled WGS sequence"/>
</dbReference>
<organism evidence="2 3">
    <name type="scientific">Vanilla planifolia</name>
    <name type="common">Vanilla</name>
    <dbReference type="NCBI Taxonomy" id="51239"/>
    <lineage>
        <taxon>Eukaryota</taxon>
        <taxon>Viridiplantae</taxon>
        <taxon>Streptophyta</taxon>
        <taxon>Embryophyta</taxon>
        <taxon>Tracheophyta</taxon>
        <taxon>Spermatophyta</taxon>
        <taxon>Magnoliopsida</taxon>
        <taxon>Liliopsida</taxon>
        <taxon>Asparagales</taxon>
        <taxon>Orchidaceae</taxon>
        <taxon>Vanilloideae</taxon>
        <taxon>Vanilleae</taxon>
        <taxon>Vanilla</taxon>
    </lineage>
</organism>
<comment type="caution">
    <text evidence="2">The sequence shown here is derived from an EMBL/GenBank/DDBJ whole genome shotgun (WGS) entry which is preliminary data.</text>
</comment>
<evidence type="ECO:0000313" key="2">
    <source>
        <dbReference type="EMBL" id="KAG0450181.1"/>
    </source>
</evidence>
<keyword evidence="3" id="KW-1185">Reference proteome</keyword>
<sequence>MPATPSSSPWAIASESRRHLPPHQSLRTPPSISRRAPMQPHTKPSLSPPGLEQHSTDRYLPNLSLYFPRPRLPSVSEAGSDRTAASRVTSYSVG</sequence>
<reference evidence="2 3" key="1">
    <citation type="journal article" date="2020" name="Nat. Food">
        <title>A phased Vanilla planifolia genome enables genetic improvement of flavour and production.</title>
        <authorList>
            <person name="Hasing T."/>
            <person name="Tang H."/>
            <person name="Brym M."/>
            <person name="Khazi F."/>
            <person name="Huang T."/>
            <person name="Chambers A.H."/>
        </authorList>
    </citation>
    <scope>NUCLEOTIDE SEQUENCE [LARGE SCALE GENOMIC DNA]</scope>
    <source>
        <tissue evidence="2">Leaf</tissue>
    </source>
</reference>
<evidence type="ECO:0000256" key="1">
    <source>
        <dbReference type="SAM" id="MobiDB-lite"/>
    </source>
</evidence>
<dbReference type="AlphaFoldDB" id="A0A835PDK0"/>
<feature type="region of interest" description="Disordered" evidence="1">
    <location>
        <begin position="1"/>
        <end position="94"/>
    </location>
</feature>
<gene>
    <name evidence="2" type="ORF">HPP92_027023</name>
</gene>
<dbReference type="EMBL" id="JADCNL010000129">
    <property type="protein sequence ID" value="KAG0450181.1"/>
    <property type="molecule type" value="Genomic_DNA"/>
</dbReference>
<proteinExistence type="predicted"/>
<evidence type="ECO:0000313" key="3">
    <source>
        <dbReference type="Proteomes" id="UP000636800"/>
    </source>
</evidence>